<evidence type="ECO:0000313" key="8">
    <source>
        <dbReference type="Proteomes" id="UP000265765"/>
    </source>
</evidence>
<dbReference type="PANTHER" id="PTHR43156">
    <property type="entry name" value="STAGE II SPORULATION PROTEIN E-RELATED"/>
    <property type="match status" value="1"/>
</dbReference>
<feature type="domain" description="ANTAR" evidence="5">
    <location>
        <begin position="23"/>
        <end position="84"/>
    </location>
</feature>
<dbReference type="KEGG" id="sge:DWG14_08106"/>
<name>A0AAI8L9H1_9ACTN</name>
<dbReference type="PROSITE" id="PS51746">
    <property type="entry name" value="PPM_2"/>
    <property type="match status" value="1"/>
</dbReference>
<keyword evidence="2" id="KW-0805">Transcription regulation</keyword>
<protein>
    <submittedName>
        <fullName evidence="7">Phosphoserine phosphatase RsbP</fullName>
        <ecNumber evidence="7">3.1.3.3</ecNumber>
    </submittedName>
</protein>
<dbReference type="SUPFAM" id="SSF81606">
    <property type="entry name" value="PP2C-like"/>
    <property type="match status" value="1"/>
</dbReference>
<dbReference type="GO" id="GO:0003723">
    <property type="term" value="F:RNA binding"/>
    <property type="evidence" value="ECO:0007669"/>
    <property type="project" value="InterPro"/>
</dbReference>
<dbReference type="GO" id="GO:0016791">
    <property type="term" value="F:phosphatase activity"/>
    <property type="evidence" value="ECO:0007669"/>
    <property type="project" value="TreeGrafter"/>
</dbReference>
<dbReference type="AlphaFoldDB" id="A0AAI8L9H1"/>
<dbReference type="InterPro" id="IPR001932">
    <property type="entry name" value="PPM-type_phosphatase-like_dom"/>
</dbReference>
<evidence type="ECO:0000313" key="7">
    <source>
        <dbReference type="EMBL" id="AYC43798.1"/>
    </source>
</evidence>
<dbReference type="InterPro" id="IPR036388">
    <property type="entry name" value="WH-like_DNA-bd_sf"/>
</dbReference>
<dbReference type="Pfam" id="PF08447">
    <property type="entry name" value="PAS_3"/>
    <property type="match status" value="1"/>
</dbReference>
<dbReference type="InterPro" id="IPR005561">
    <property type="entry name" value="ANTAR"/>
</dbReference>
<keyword evidence="1 7" id="KW-0378">Hydrolase</keyword>
<evidence type="ECO:0000259" key="5">
    <source>
        <dbReference type="PROSITE" id="PS50921"/>
    </source>
</evidence>
<dbReference type="SMART" id="SM00331">
    <property type="entry name" value="PP2C_SIG"/>
    <property type="match status" value="1"/>
</dbReference>
<evidence type="ECO:0000256" key="4">
    <source>
        <dbReference type="SAM" id="MobiDB-lite"/>
    </source>
</evidence>
<keyword evidence="3" id="KW-0804">Transcription</keyword>
<dbReference type="InterPro" id="IPR036457">
    <property type="entry name" value="PPM-type-like_dom_sf"/>
</dbReference>
<dbReference type="Gene3D" id="1.10.10.10">
    <property type="entry name" value="Winged helix-like DNA-binding domain superfamily/Winged helix DNA-binding domain"/>
    <property type="match status" value="1"/>
</dbReference>
<gene>
    <name evidence="7" type="primary">rsbP_9</name>
    <name evidence="7" type="ORF">DWG14_08106</name>
</gene>
<dbReference type="Proteomes" id="UP000265765">
    <property type="component" value="Chromosome"/>
</dbReference>
<dbReference type="SMART" id="SM01012">
    <property type="entry name" value="ANTAR"/>
    <property type="match status" value="1"/>
</dbReference>
<accession>A0AAI8L9H1</accession>
<evidence type="ECO:0000256" key="3">
    <source>
        <dbReference type="ARBA" id="ARBA00023163"/>
    </source>
</evidence>
<dbReference type="SUPFAM" id="SSF55785">
    <property type="entry name" value="PYP-like sensor domain (PAS domain)"/>
    <property type="match status" value="1"/>
</dbReference>
<evidence type="ECO:0000259" key="6">
    <source>
        <dbReference type="PROSITE" id="PS51746"/>
    </source>
</evidence>
<dbReference type="RefSeq" id="WP_246091245.1">
    <property type="nucleotide sequence ID" value="NZ_CP032427.1"/>
</dbReference>
<feature type="region of interest" description="Disordered" evidence="4">
    <location>
        <begin position="92"/>
        <end position="111"/>
    </location>
</feature>
<proteinExistence type="predicted"/>
<dbReference type="Gene3D" id="3.60.40.10">
    <property type="entry name" value="PPM-type phosphatase domain"/>
    <property type="match status" value="1"/>
</dbReference>
<dbReference type="PANTHER" id="PTHR43156:SF2">
    <property type="entry name" value="STAGE II SPORULATION PROTEIN E"/>
    <property type="match status" value="1"/>
</dbReference>
<organism evidence="7 8">
    <name type="scientific">Streptomyces griseorubiginosus</name>
    <dbReference type="NCBI Taxonomy" id="67304"/>
    <lineage>
        <taxon>Bacteria</taxon>
        <taxon>Bacillati</taxon>
        <taxon>Actinomycetota</taxon>
        <taxon>Actinomycetes</taxon>
        <taxon>Kitasatosporales</taxon>
        <taxon>Streptomycetaceae</taxon>
        <taxon>Streptomyces</taxon>
    </lineage>
</organism>
<dbReference type="Pfam" id="PF03861">
    <property type="entry name" value="ANTAR"/>
    <property type="match status" value="1"/>
</dbReference>
<dbReference type="Gene3D" id="3.30.450.20">
    <property type="entry name" value="PAS domain"/>
    <property type="match status" value="2"/>
</dbReference>
<reference evidence="7 8" key="1">
    <citation type="submission" date="2018-09" db="EMBL/GenBank/DDBJ databases">
        <title>Production of Trimethoprim by Streptomyces sp. 3E-1.</title>
        <authorList>
            <person name="Kang H.J."/>
            <person name="Kim S.B."/>
        </authorList>
    </citation>
    <scope>NUCLEOTIDE SEQUENCE [LARGE SCALE GENOMIC DNA]</scope>
    <source>
        <strain evidence="7 8">3E-1</strain>
    </source>
</reference>
<dbReference type="EMBL" id="CP032427">
    <property type="protein sequence ID" value="AYC43798.1"/>
    <property type="molecule type" value="Genomic_DNA"/>
</dbReference>
<dbReference type="InterPro" id="IPR029016">
    <property type="entry name" value="GAF-like_dom_sf"/>
</dbReference>
<dbReference type="InterPro" id="IPR052016">
    <property type="entry name" value="Bact_Sigma-Reg"/>
</dbReference>
<dbReference type="InterPro" id="IPR035965">
    <property type="entry name" value="PAS-like_dom_sf"/>
</dbReference>
<evidence type="ECO:0000256" key="1">
    <source>
        <dbReference type="ARBA" id="ARBA00022801"/>
    </source>
</evidence>
<dbReference type="InterPro" id="IPR013655">
    <property type="entry name" value="PAS_fold_3"/>
</dbReference>
<dbReference type="PROSITE" id="PS50921">
    <property type="entry name" value="ANTAR"/>
    <property type="match status" value="1"/>
</dbReference>
<evidence type="ECO:0000256" key="2">
    <source>
        <dbReference type="ARBA" id="ARBA00023015"/>
    </source>
</evidence>
<dbReference type="Gene3D" id="3.30.450.40">
    <property type="match status" value="1"/>
</dbReference>
<dbReference type="EC" id="3.1.3.3" evidence="7"/>
<feature type="domain" description="PPM-type phosphatase" evidence="6">
    <location>
        <begin position="593"/>
        <end position="805"/>
    </location>
</feature>
<dbReference type="GeneID" id="91286898"/>
<dbReference type="Pfam" id="PF07228">
    <property type="entry name" value="SpoIIE"/>
    <property type="match status" value="1"/>
</dbReference>
<sequence>MTSREQLPPRGAASDSPALAKVVARQRAEIVDLQRVAALLPVLERAKGAVMVQEGCSAQEAYELLLDRSAEAGRTLVEECWLTLGAIRPVRRRRGRRRQRPATDTGGSVFDSAQYLVPAEPSPRPAPTGSPRDTAPLLGRLGLSLANVRDRHELARCLLEHLSDGVEAGAVLIYLASGDTVRLAGHAGIDGVDAVRWQRLAVAGDGTAVRDPWPAREPLWSEGPEPHEAFLVPEDTVRRWPSRAWLPVDMGGEAEEIVAVLRGTDRPFTVAERELLVAAVQLCAGRLTTLDSEVSRRKPSVDSVQQIFDVLPGSVILLSPLSSADGVVEDFRIEAAAPDSVDVAGRTGRQLVGLRVLECYPTFAGTEMWKGYLDVLATGRPFAGEPFTYEEVVAGIPRHSSFSLRVARLGEHLVVSWVRHDITARQEQRLATLQRLGNLGWADWDLISDTITWSPHVFTIFDRDRSLGPLRLEELPECVLPEDLPGLTVAAQRLLSDGTAIDQPFRITTRAGVRHLRIVAEAITDADGTPLEVHGFFQDLSGQRDAELALLSSERAVSAQRGLLQAERRMAARLQQALLPLPTGPVMLAGLWTNAFYHPAERGISVGGDWYSAIELPDGDALFVIGDVMGHGINAVATMAQLRFTAKGMIITGSSLTDALTRLNALLMHLHSPGDRHTTATMVVARYRPADRTLTWAQAGHLPPLLVRDGEARIVERPAGILLGATTTPVFEEATLRLEEDDQLLLFTDGLIEHPGQDLTAGLSALATTAAAVLDTSRPDSLTTLHMSLAHADHPDDVCALHISLPRTP</sequence>